<accession>A0A5E6PSS6</accession>
<evidence type="ECO:0000313" key="2">
    <source>
        <dbReference type="EMBL" id="VVM12294.1"/>
    </source>
</evidence>
<proteinExistence type="predicted"/>
<name>A0A5E6PSS6_PSEFL</name>
<evidence type="ECO:0000256" key="1">
    <source>
        <dbReference type="SAM" id="MobiDB-lite"/>
    </source>
</evidence>
<feature type="compositionally biased region" description="Basic residues" evidence="1">
    <location>
        <begin position="311"/>
        <end position="324"/>
    </location>
</feature>
<dbReference type="AlphaFoldDB" id="A0A5E6PSS6"/>
<protein>
    <recommendedName>
        <fullName evidence="3">Tail tape measure protein</fullName>
    </recommendedName>
</protein>
<reference evidence="2" key="1">
    <citation type="submission" date="2019-09" db="EMBL/GenBank/DDBJ databases">
        <authorList>
            <person name="Chandra G."/>
            <person name="Truman W A."/>
        </authorList>
    </citation>
    <scope>NUCLEOTIDE SEQUENCE</scope>
    <source>
        <strain evidence="2">PS683</strain>
    </source>
</reference>
<sequence length="577" mass="59367">MQDKYSLAYAMAKDGRDIFGGADGERDADLAHPGALGPNASVDAAALMPLSDTTLALATAGFKLNELSQALGVLRENVDSLVTSLSLLKAADARPVKTQERAETTKVAEFRSTYSEDRRLTREAMTVGAGQSLDPLAALRYSNANLSFETKDTSQKSITVLREESTESEKRLSKTLEPVPILLEETWLKTKAGVMDTANDFVSDSPTVAKAAKTAEAVISPLVSGLMSGLGETIKTRVAGNVVDVTLGKLPYVGKLFQDGGYGKEKATGKECCCPGALSPGAGTGAVLDASMAKLPDTIGDTVRDNDKARPGRRPKHQRGKSRSPGKADSRAAKASVPGKSVALKSQPAAPRLNAMGQPLVPFDAKKASQASVKLPGSSFSSYTAAPSASQRLARRSVKGVAASVSGALAKLESVGGRRFGPMKYVDTAMVVAQGVSNGDAKAIGSGLSTAGGAWAGASAGAAIGTMIFPGVGTAVGGAIGGLLGSEAGTWLGDKLFGPGDRLPPPSTVSKELNAARTDNVQVTLAPSIQITGVNPADAQQVVNQVIQALQFQCMPMVTDTLGVRRNAALTDPAGGD</sequence>
<dbReference type="EMBL" id="LR700639">
    <property type="protein sequence ID" value="VVM12294.1"/>
    <property type="molecule type" value="Genomic_DNA"/>
</dbReference>
<evidence type="ECO:0008006" key="3">
    <source>
        <dbReference type="Google" id="ProtNLM"/>
    </source>
</evidence>
<gene>
    <name evidence="2" type="ORF">PS683_00570</name>
</gene>
<feature type="region of interest" description="Disordered" evidence="1">
    <location>
        <begin position="297"/>
        <end position="355"/>
    </location>
</feature>
<organism evidence="2">
    <name type="scientific">Pseudomonas fluorescens</name>
    <dbReference type="NCBI Taxonomy" id="294"/>
    <lineage>
        <taxon>Bacteria</taxon>
        <taxon>Pseudomonadati</taxon>
        <taxon>Pseudomonadota</taxon>
        <taxon>Gammaproteobacteria</taxon>
        <taxon>Pseudomonadales</taxon>
        <taxon>Pseudomonadaceae</taxon>
        <taxon>Pseudomonas</taxon>
    </lineage>
</organism>